<dbReference type="EMBL" id="CP121472">
    <property type="protein sequence ID" value="WPL17986.1"/>
    <property type="molecule type" value="Genomic_DNA"/>
</dbReference>
<name>A0ABZ0SD00_9GAMM</name>
<dbReference type="Gene3D" id="3.30.450.90">
    <property type="match status" value="1"/>
</dbReference>
<dbReference type="SUPFAM" id="SSF52540">
    <property type="entry name" value="P-loop containing nucleoside triphosphate hydrolases"/>
    <property type="match status" value="1"/>
</dbReference>
<dbReference type="Pfam" id="PF00437">
    <property type="entry name" value="T2SSE"/>
    <property type="match status" value="1"/>
</dbReference>
<feature type="region of interest" description="Disordered" evidence="2">
    <location>
        <begin position="374"/>
        <end position="404"/>
    </location>
</feature>
<evidence type="ECO:0000313" key="5">
    <source>
        <dbReference type="Proteomes" id="UP001432180"/>
    </source>
</evidence>
<dbReference type="NCBIfam" id="TIGR01420">
    <property type="entry name" value="pilT_fam"/>
    <property type="match status" value="1"/>
</dbReference>
<dbReference type="Proteomes" id="UP001432180">
    <property type="component" value="Chromosome"/>
</dbReference>
<protein>
    <submittedName>
        <fullName evidence="4">Twitching mobility protein</fullName>
    </submittedName>
</protein>
<reference evidence="4 5" key="1">
    <citation type="journal article" date="2023" name="Microorganisms">
        <title>Thiorhodovibrio frisius and Trv. litoralis spp. nov., Two Novel Members from a Clade of Fastidious Purple Sulfur Bacteria That Exhibit Unique Red-Shifted Light-Harvesting Capabilities.</title>
        <authorList>
            <person name="Methner A."/>
            <person name="Kuzyk S.B."/>
            <person name="Petersen J."/>
            <person name="Bauer S."/>
            <person name="Brinkmann H."/>
            <person name="Sichau K."/>
            <person name="Wanner G."/>
            <person name="Wolf J."/>
            <person name="Neumann-Schaal M."/>
            <person name="Henke P."/>
            <person name="Tank M."/>
            <person name="Sproer C."/>
            <person name="Bunk B."/>
            <person name="Overmann J."/>
        </authorList>
    </citation>
    <scope>NUCLEOTIDE SEQUENCE [LARGE SCALE GENOMIC DNA]</scope>
    <source>
        <strain evidence="4 5">DSM 6702</strain>
    </source>
</reference>
<dbReference type="InterPro" id="IPR001482">
    <property type="entry name" value="T2SS/T4SS_dom"/>
</dbReference>
<dbReference type="PANTHER" id="PTHR30486:SF12">
    <property type="entry name" value="TYPE IV PILUS ATPASE PILU"/>
    <property type="match status" value="1"/>
</dbReference>
<sequence length="423" mass="46839">MDRQQAAKFMLDCLRMMMARKGSDLFVSADFPPACKIDGKLTPLSEKPLSAEQTGVLVRSIMNDYQLKEYDANKECNFAISPAGIGRFRVNAFVQQGRAGVVLRTIPTEIPEIDDLGLPPVLKDLVLTKRGMILVVGGTGSGKSTSLAAMIGYRNEKTHGHIITIEDPVEFVHRHRNCLITQREVGVDTDSWDNALVNTLRQAPNVILIGEIRQRETMEHAINFSETGHLCLSTLHANNANQALDRIINMFPEERRAQLLMDLSLNLKAVISQRLLPRIGGGRVAAIEIMINSPLIQDLIFKGKVHEIKSVMKRSREQGMQTFDMALFDLYEAGLITLEDGLRNADSTNELRLKIKLESADATEGDAFGDTQGFALVGEDEEDLPPEQLGKKPSGEDASETAFDLDSFDLAEASLDLESDFKR</sequence>
<dbReference type="Gene3D" id="3.40.50.300">
    <property type="entry name" value="P-loop containing nucleotide triphosphate hydrolases"/>
    <property type="match status" value="1"/>
</dbReference>
<evidence type="ECO:0000256" key="1">
    <source>
        <dbReference type="ARBA" id="ARBA00006611"/>
    </source>
</evidence>
<evidence type="ECO:0000259" key="3">
    <source>
        <dbReference type="Pfam" id="PF00437"/>
    </source>
</evidence>
<accession>A0ABZ0SD00</accession>
<organism evidence="4 5">
    <name type="scientific">Thiorhodovibrio winogradskyi</name>
    <dbReference type="NCBI Taxonomy" id="77007"/>
    <lineage>
        <taxon>Bacteria</taxon>
        <taxon>Pseudomonadati</taxon>
        <taxon>Pseudomonadota</taxon>
        <taxon>Gammaproteobacteria</taxon>
        <taxon>Chromatiales</taxon>
        <taxon>Chromatiaceae</taxon>
        <taxon>Thiorhodovibrio</taxon>
    </lineage>
</organism>
<proteinExistence type="inferred from homology"/>
<evidence type="ECO:0000313" key="4">
    <source>
        <dbReference type="EMBL" id="WPL17986.1"/>
    </source>
</evidence>
<feature type="domain" description="Bacterial type II secretion system protein E" evidence="3">
    <location>
        <begin position="79"/>
        <end position="278"/>
    </location>
</feature>
<gene>
    <name evidence="4" type="primary">pilT_2</name>
    <name evidence="4" type="ORF">Thiowin_03034</name>
</gene>
<dbReference type="RefSeq" id="WP_328983783.1">
    <property type="nucleotide sequence ID" value="NZ_CP121472.1"/>
</dbReference>
<dbReference type="InterPro" id="IPR006321">
    <property type="entry name" value="PilT/PilU"/>
</dbReference>
<dbReference type="PANTHER" id="PTHR30486">
    <property type="entry name" value="TWITCHING MOTILITY PROTEIN PILT"/>
    <property type="match status" value="1"/>
</dbReference>
<dbReference type="InterPro" id="IPR050921">
    <property type="entry name" value="T4SS_GSP_E_ATPase"/>
</dbReference>
<keyword evidence="5" id="KW-1185">Reference proteome</keyword>
<comment type="similarity">
    <text evidence="1">Belongs to the GSP E family.</text>
</comment>
<evidence type="ECO:0000256" key="2">
    <source>
        <dbReference type="SAM" id="MobiDB-lite"/>
    </source>
</evidence>
<dbReference type="CDD" id="cd01131">
    <property type="entry name" value="PilT"/>
    <property type="match status" value="1"/>
</dbReference>
<dbReference type="InterPro" id="IPR027417">
    <property type="entry name" value="P-loop_NTPase"/>
</dbReference>